<feature type="domain" description="Malic enzyme N-terminal" evidence="8">
    <location>
        <begin position="506"/>
        <end position="688"/>
    </location>
</feature>
<dbReference type="InterPro" id="IPR012301">
    <property type="entry name" value="Malic_N_dom"/>
</dbReference>
<dbReference type="NCBIfam" id="NF010052">
    <property type="entry name" value="PRK13529.1"/>
    <property type="match status" value="1"/>
</dbReference>
<dbReference type="Gene3D" id="3.40.50.10380">
    <property type="entry name" value="Malic enzyme, N-terminal domain"/>
    <property type="match status" value="1"/>
</dbReference>
<dbReference type="PRINTS" id="PR00072">
    <property type="entry name" value="MALOXRDTASE"/>
</dbReference>
<keyword evidence="4" id="KW-0479">Metal-binding</keyword>
<feature type="compositionally biased region" description="Low complexity" evidence="6">
    <location>
        <begin position="403"/>
        <end position="429"/>
    </location>
</feature>
<feature type="region of interest" description="Disordered" evidence="6">
    <location>
        <begin position="394"/>
        <end position="429"/>
    </location>
</feature>
<dbReference type="GO" id="GO:0005739">
    <property type="term" value="C:mitochondrion"/>
    <property type="evidence" value="ECO:0007669"/>
    <property type="project" value="TreeGrafter"/>
</dbReference>
<feature type="compositionally biased region" description="Basic and acidic residues" evidence="6">
    <location>
        <begin position="122"/>
        <end position="132"/>
    </location>
</feature>
<evidence type="ECO:0000256" key="2">
    <source>
        <dbReference type="ARBA" id="ARBA00001946"/>
    </source>
</evidence>
<evidence type="ECO:0000259" key="7">
    <source>
        <dbReference type="SMART" id="SM00919"/>
    </source>
</evidence>
<comment type="similarity">
    <text evidence="3">Belongs to the malic enzymes family.</text>
</comment>
<keyword evidence="10" id="KW-1185">Reference proteome</keyword>
<dbReference type="SUPFAM" id="SSF51735">
    <property type="entry name" value="NAD(P)-binding Rossmann-fold domains"/>
    <property type="match status" value="1"/>
</dbReference>
<evidence type="ECO:0000256" key="4">
    <source>
        <dbReference type="ARBA" id="ARBA00022723"/>
    </source>
</evidence>
<dbReference type="SMART" id="SM01274">
    <property type="entry name" value="malic"/>
    <property type="match status" value="1"/>
</dbReference>
<evidence type="ECO:0008006" key="11">
    <source>
        <dbReference type="Google" id="ProtNLM"/>
    </source>
</evidence>
<dbReference type="Pfam" id="PF00390">
    <property type="entry name" value="malic"/>
    <property type="match status" value="1"/>
</dbReference>
<dbReference type="InterPro" id="IPR046346">
    <property type="entry name" value="Aminoacid_DH-like_N_sf"/>
</dbReference>
<evidence type="ECO:0000256" key="1">
    <source>
        <dbReference type="ARBA" id="ARBA00001936"/>
    </source>
</evidence>
<dbReference type="PANTHER" id="PTHR23406">
    <property type="entry name" value="MALIC ENZYME-RELATED"/>
    <property type="match status" value="1"/>
</dbReference>
<dbReference type="GO" id="GO:0004471">
    <property type="term" value="F:malate dehydrogenase (decarboxylating) (NAD+) activity"/>
    <property type="evidence" value="ECO:0007669"/>
    <property type="project" value="TreeGrafter"/>
</dbReference>
<dbReference type="Gene3D" id="3.40.50.720">
    <property type="entry name" value="NAD(P)-binding Rossmann-like Domain"/>
    <property type="match status" value="1"/>
</dbReference>
<dbReference type="HOGENOM" id="CLU_011405_3_0_1"/>
<dbReference type="InterPro" id="IPR036291">
    <property type="entry name" value="NAD(P)-bd_dom_sf"/>
</dbReference>
<comment type="cofactor">
    <cofactor evidence="1">
        <name>Mn(2+)</name>
        <dbReference type="ChEBI" id="CHEBI:29035"/>
    </cofactor>
</comment>
<dbReference type="SMART" id="SM00919">
    <property type="entry name" value="Malic_M"/>
    <property type="match status" value="1"/>
</dbReference>
<evidence type="ECO:0000313" key="9">
    <source>
        <dbReference type="EMBL" id="ETS60818.1"/>
    </source>
</evidence>
<proteinExistence type="inferred from homology"/>
<protein>
    <recommendedName>
        <fullName evidence="11">Malic enzyme</fullName>
    </recommendedName>
</protein>
<dbReference type="FunFam" id="3.40.50.720:FF:000182">
    <property type="entry name" value="NAD-dependent malic enzyme"/>
    <property type="match status" value="1"/>
</dbReference>
<dbReference type="EMBL" id="AWNI01000022">
    <property type="protein sequence ID" value="ETS60818.1"/>
    <property type="molecule type" value="Genomic_DNA"/>
</dbReference>
<dbReference type="OrthoDB" id="5365701at2759"/>
<name>W3VGP5_MOEAP</name>
<reference evidence="9 10" key="1">
    <citation type="journal article" date="2014" name="Genome Announc.">
        <title>Genome sequence of the basidiomycetous fungus Pseudozyma aphidis DSM70725, an efficient producer of biosurfactant mannosylerythritol lipids.</title>
        <authorList>
            <person name="Lorenz S."/>
            <person name="Guenther M."/>
            <person name="Grumaz C."/>
            <person name="Rupp S."/>
            <person name="Zibek S."/>
            <person name="Sohn K."/>
        </authorList>
    </citation>
    <scope>NUCLEOTIDE SEQUENCE [LARGE SCALE GENOMIC DNA]</scope>
    <source>
        <strain evidence="10">ATCC 32657 / CBS 517.83 / DSM 70725 / JCM 10318 / NBRC 10182 / NRRL Y-7954 / St-0401</strain>
    </source>
</reference>
<dbReference type="AlphaFoldDB" id="W3VGP5"/>
<dbReference type="GO" id="GO:0046872">
    <property type="term" value="F:metal ion binding"/>
    <property type="evidence" value="ECO:0007669"/>
    <property type="project" value="UniProtKB-KW"/>
</dbReference>
<dbReference type="InterPro" id="IPR001891">
    <property type="entry name" value="Malic_OxRdtase"/>
</dbReference>
<dbReference type="GO" id="GO:0006108">
    <property type="term" value="P:malate metabolic process"/>
    <property type="evidence" value="ECO:0007669"/>
    <property type="project" value="TreeGrafter"/>
</dbReference>
<dbReference type="SUPFAM" id="SSF53223">
    <property type="entry name" value="Aminoacid dehydrogenase-like, N-terminal domain"/>
    <property type="match status" value="1"/>
</dbReference>
<keyword evidence="5" id="KW-0560">Oxidoreductase</keyword>
<feature type="domain" description="Malic enzyme NAD-binding" evidence="7">
    <location>
        <begin position="698"/>
        <end position="961"/>
    </location>
</feature>
<dbReference type="CDD" id="cd05312">
    <property type="entry name" value="NAD_bind_1_malic_enz"/>
    <property type="match status" value="1"/>
</dbReference>
<dbReference type="InterPro" id="IPR037062">
    <property type="entry name" value="Malic_N_dom_sf"/>
</dbReference>
<dbReference type="Proteomes" id="UP000019462">
    <property type="component" value="Unassembled WGS sequence"/>
</dbReference>
<evidence type="ECO:0000256" key="3">
    <source>
        <dbReference type="ARBA" id="ARBA00008785"/>
    </source>
</evidence>
<dbReference type="Pfam" id="PF03949">
    <property type="entry name" value="Malic_M"/>
    <property type="match status" value="1"/>
</dbReference>
<comment type="caution">
    <text evidence="9">The sequence shown here is derived from an EMBL/GenBank/DDBJ whole genome shotgun (WGS) entry which is preliminary data.</text>
</comment>
<organism evidence="9 10">
    <name type="scientific">Moesziomyces aphidis</name>
    <name type="common">Pseudozyma aphidis</name>
    <dbReference type="NCBI Taxonomy" id="84754"/>
    <lineage>
        <taxon>Eukaryota</taxon>
        <taxon>Fungi</taxon>
        <taxon>Dikarya</taxon>
        <taxon>Basidiomycota</taxon>
        <taxon>Ustilaginomycotina</taxon>
        <taxon>Ustilaginomycetes</taxon>
        <taxon>Ustilaginales</taxon>
        <taxon>Ustilaginaceae</taxon>
        <taxon>Moesziomyces</taxon>
    </lineage>
</organism>
<feature type="compositionally biased region" description="Polar residues" evidence="6">
    <location>
        <begin position="108"/>
        <end position="121"/>
    </location>
</feature>
<dbReference type="InterPro" id="IPR012302">
    <property type="entry name" value="Malic_NAD-bd"/>
</dbReference>
<comment type="cofactor">
    <cofactor evidence="2">
        <name>Mg(2+)</name>
        <dbReference type="ChEBI" id="CHEBI:18420"/>
    </cofactor>
</comment>
<dbReference type="GO" id="GO:0051287">
    <property type="term" value="F:NAD binding"/>
    <property type="evidence" value="ECO:0007669"/>
    <property type="project" value="InterPro"/>
</dbReference>
<feature type="region of interest" description="Disordered" evidence="6">
    <location>
        <begin position="104"/>
        <end position="132"/>
    </location>
</feature>
<evidence type="ECO:0000256" key="5">
    <source>
        <dbReference type="ARBA" id="ARBA00023002"/>
    </source>
</evidence>
<accession>W3VGP5</accession>
<gene>
    <name evidence="9" type="ORF">PaG_04731</name>
</gene>
<dbReference type="PANTHER" id="PTHR23406:SF32">
    <property type="entry name" value="NADP-DEPENDENT MALIC ENZYME"/>
    <property type="match status" value="1"/>
</dbReference>
<sequence length="999" mass="109211">MASTGAVSARRRAQAICLRRELFHAATLSGVCNVRPYKTKRSSGLCTFNLLSNCDFKASIFVALICVLVCTFAPQLFLDPCSQAESATLDKIPLLTKMAPSVSDVRPSATSAPVSKLAQTTPDDKTTEDPRDDNLRRAIASHTFGGAANLRDVFTNQEGRQQRCARLLLLELVAGPVIRCSFGMPALGELLIPRAVMRLHLAASRRPDFSAGDDRKQRCRCSARSLDFPPTPTLPRLHAFFVGMLGRGKNWAVGLIGSRLVHSPVNTTFDTAFFKAPGMALAQSYSCPASQKDFALARPQAACREQPFAPTVGSWLGGGPNKGALFEVISPFFVEPLDKVRGSPDSAHIWDVPASSSALPACVLLSTHLLVVHRMISSPSRSLSRGLRRAAAQCSHAEARAGPSVSRPTASTSSRSTSPRRSSSASAVSFSTSLSRSDRLADHRIISDPFPNQDTGFSYEKRDQLGLRGLLPPAKQSLNTQVLRVLHQLRSKSTPLEKHVMLASLRQTNTRLYYATILANKEEILPLIYTPTVGEACQKFSHIYRRPEGLSISLEDKGKIANIVENWPVPAGAPRIAVVTDGSRILGLGDLGWNGQGISIGKLSLYVAGAGIHPRATLPIVVDLGTNNKKMLEDPLYLGLRRERASTEEYIEFMDEVMDALHTKYPNLIIQFEDFTSENAFRFLERYQDKYPMFNDDIQGTGSVILAGFTNAARIASKESGRPLHDHRILMAGAGSAAVGVGKQLMSFFTRQGLSEDEARSRIYITDSKGLVTADRGDKLPEHKVFFARDDNAGRQIKDLAEIIDYVKPTAILGLSTVKGTFDETVIRKMATLNKRPIIFPLSNPTDNSECTFEEAVKFTEGRVLFAAGSPFPEIEAGQSPTGKRMIPGQGNNFLVFPGIGLCAALCKASRVTNEMITESALALSDALNDEERAEGRLYPNTERIREISRDIAVRCIQMANKQGVTRDNGKTAAMDEEQLRDWVQGEMWTPVYGTHEDA</sequence>
<evidence type="ECO:0000313" key="10">
    <source>
        <dbReference type="Proteomes" id="UP000019462"/>
    </source>
</evidence>
<evidence type="ECO:0000256" key="6">
    <source>
        <dbReference type="SAM" id="MobiDB-lite"/>
    </source>
</evidence>
<evidence type="ECO:0000259" key="8">
    <source>
        <dbReference type="SMART" id="SM01274"/>
    </source>
</evidence>